<feature type="region of interest" description="Disordered" evidence="1">
    <location>
        <begin position="95"/>
        <end position="128"/>
    </location>
</feature>
<reference evidence="2 3" key="1">
    <citation type="submission" date="2020-08" db="EMBL/GenBank/DDBJ databases">
        <title>Sequencing the genomes of 1000 actinobacteria strains.</title>
        <authorList>
            <person name="Klenk H.-P."/>
        </authorList>
    </citation>
    <scope>NUCLEOTIDE SEQUENCE [LARGE SCALE GENOMIC DNA]</scope>
    <source>
        <strain evidence="2 3">DSM 43675</strain>
    </source>
</reference>
<evidence type="ECO:0000256" key="1">
    <source>
        <dbReference type="SAM" id="MobiDB-lite"/>
    </source>
</evidence>
<accession>A0A7X0G3Y4</accession>
<dbReference type="AlphaFoldDB" id="A0A7X0G3Y4"/>
<sequence length="212" mass="23246">MAQKPTHHIPDVSALTERQLDGLACVACGTSFGAGSRSVPAGEALGAQVFACLTCAAACPDCGTVEYEYLPNENDRARFDCSRHHEFPTAEPFTEAGRRADEEARQRADEQPVTGTIPGEWPNGEPPDVRDMARRRADLAQRADDLAAMLEAEADDVRDVDLGQAVRQAAEAHRAFADVCRNGDEEEFDRALREISDMIRRCLATVRRCDVE</sequence>
<keyword evidence="3" id="KW-1185">Reference proteome</keyword>
<evidence type="ECO:0000313" key="3">
    <source>
        <dbReference type="Proteomes" id="UP000546324"/>
    </source>
</evidence>
<organism evidence="2 3">
    <name type="scientific">Actinomadura coerulea</name>
    <dbReference type="NCBI Taxonomy" id="46159"/>
    <lineage>
        <taxon>Bacteria</taxon>
        <taxon>Bacillati</taxon>
        <taxon>Actinomycetota</taxon>
        <taxon>Actinomycetes</taxon>
        <taxon>Streptosporangiales</taxon>
        <taxon>Thermomonosporaceae</taxon>
        <taxon>Actinomadura</taxon>
    </lineage>
</organism>
<dbReference type="RefSeq" id="WP_185030355.1">
    <property type="nucleotide sequence ID" value="NZ_JACHMQ010000001.1"/>
</dbReference>
<gene>
    <name evidence="2" type="ORF">BKA00_005830</name>
</gene>
<evidence type="ECO:0000313" key="2">
    <source>
        <dbReference type="EMBL" id="MBB6398916.1"/>
    </source>
</evidence>
<name>A0A7X0G3Y4_9ACTN</name>
<feature type="compositionally biased region" description="Basic and acidic residues" evidence="1">
    <location>
        <begin position="96"/>
        <end position="110"/>
    </location>
</feature>
<dbReference type="Proteomes" id="UP000546324">
    <property type="component" value="Unassembled WGS sequence"/>
</dbReference>
<protein>
    <submittedName>
        <fullName evidence="2">Putative nucleic acid-binding Zn-ribbon protein</fullName>
    </submittedName>
</protein>
<proteinExistence type="predicted"/>
<comment type="caution">
    <text evidence="2">The sequence shown here is derived from an EMBL/GenBank/DDBJ whole genome shotgun (WGS) entry which is preliminary data.</text>
</comment>
<dbReference type="EMBL" id="JACHMQ010000001">
    <property type="protein sequence ID" value="MBB6398916.1"/>
    <property type="molecule type" value="Genomic_DNA"/>
</dbReference>